<dbReference type="PANTHER" id="PTHR33420">
    <property type="entry name" value="FIMBRIAL SUBUNIT ELFA-RELATED"/>
    <property type="match status" value="1"/>
</dbReference>
<keyword evidence="8" id="KW-1185">Reference proteome</keyword>
<gene>
    <name evidence="7" type="ORF">ACFFJ3_13565</name>
</gene>
<evidence type="ECO:0000256" key="2">
    <source>
        <dbReference type="ARBA" id="ARBA00006671"/>
    </source>
</evidence>
<evidence type="ECO:0000313" key="7">
    <source>
        <dbReference type="EMBL" id="MFC0227525.1"/>
    </source>
</evidence>
<dbReference type="InterPro" id="IPR036937">
    <property type="entry name" value="Adhesion_dom_fimbrial_sf"/>
</dbReference>
<dbReference type="RefSeq" id="WP_380676217.1">
    <property type="nucleotide sequence ID" value="NZ_CP173186.1"/>
</dbReference>
<dbReference type="InterPro" id="IPR008966">
    <property type="entry name" value="Adhesion_dom_sf"/>
</dbReference>
<dbReference type="PANTHER" id="PTHR33420:SF3">
    <property type="entry name" value="FIMBRIAL SUBUNIT ELFA"/>
    <property type="match status" value="1"/>
</dbReference>
<protein>
    <submittedName>
        <fullName evidence="7">Fimbrial protein</fullName>
    </submittedName>
</protein>
<comment type="similarity">
    <text evidence="2">Belongs to the fimbrial protein family.</text>
</comment>
<comment type="subcellular location">
    <subcellularLocation>
        <location evidence="1">Fimbrium</location>
    </subcellularLocation>
</comment>
<proteinExistence type="inferred from homology"/>
<dbReference type="EMBL" id="JBHLXG010000013">
    <property type="protein sequence ID" value="MFC0227525.1"/>
    <property type="molecule type" value="Genomic_DNA"/>
</dbReference>
<reference evidence="7 8" key="1">
    <citation type="submission" date="2024-09" db="EMBL/GenBank/DDBJ databases">
        <authorList>
            <person name="Sun Q."/>
            <person name="Mori K."/>
        </authorList>
    </citation>
    <scope>NUCLEOTIDE SEQUENCE [LARGE SCALE GENOMIC DNA]</scope>
    <source>
        <strain evidence="7 8">CCM 8626</strain>
    </source>
</reference>
<evidence type="ECO:0000256" key="3">
    <source>
        <dbReference type="ARBA" id="ARBA00022729"/>
    </source>
</evidence>
<feature type="chain" id="PRO_5046279398" evidence="5">
    <location>
        <begin position="25"/>
        <end position="189"/>
    </location>
</feature>
<comment type="caution">
    <text evidence="7">The sequence shown here is derived from an EMBL/GenBank/DDBJ whole genome shotgun (WGS) entry which is preliminary data.</text>
</comment>
<feature type="signal peptide" evidence="5">
    <location>
        <begin position="1"/>
        <end position="24"/>
    </location>
</feature>
<evidence type="ECO:0000256" key="4">
    <source>
        <dbReference type="ARBA" id="ARBA00023263"/>
    </source>
</evidence>
<evidence type="ECO:0000256" key="1">
    <source>
        <dbReference type="ARBA" id="ARBA00004561"/>
    </source>
</evidence>
<organism evidence="7 8">
    <name type="scientific">Serratia aquatilis</name>
    <dbReference type="NCBI Taxonomy" id="1737515"/>
    <lineage>
        <taxon>Bacteria</taxon>
        <taxon>Pseudomonadati</taxon>
        <taxon>Pseudomonadota</taxon>
        <taxon>Gammaproteobacteria</taxon>
        <taxon>Enterobacterales</taxon>
        <taxon>Yersiniaceae</taxon>
        <taxon>Serratia</taxon>
    </lineage>
</organism>
<keyword evidence="4" id="KW-0281">Fimbrium</keyword>
<dbReference type="Gene3D" id="2.60.40.1090">
    <property type="entry name" value="Fimbrial-type adhesion domain"/>
    <property type="match status" value="1"/>
</dbReference>
<keyword evidence="3 5" id="KW-0732">Signal</keyword>
<dbReference type="Proteomes" id="UP001589792">
    <property type="component" value="Unassembled WGS sequence"/>
</dbReference>
<evidence type="ECO:0000259" key="6">
    <source>
        <dbReference type="Pfam" id="PF00419"/>
    </source>
</evidence>
<evidence type="ECO:0000313" key="8">
    <source>
        <dbReference type="Proteomes" id="UP001589792"/>
    </source>
</evidence>
<dbReference type="InterPro" id="IPR050263">
    <property type="entry name" value="Bact_Fimbrial_Adh_Pro"/>
</dbReference>
<name>A0ABV6EEU9_9GAMM</name>
<evidence type="ECO:0000256" key="5">
    <source>
        <dbReference type="SAM" id="SignalP"/>
    </source>
</evidence>
<dbReference type="InterPro" id="IPR000259">
    <property type="entry name" value="Adhesion_dom_fimbrial"/>
</dbReference>
<accession>A0ABV6EEU9</accession>
<dbReference type="SUPFAM" id="SSF49401">
    <property type="entry name" value="Bacterial adhesins"/>
    <property type="match status" value="1"/>
</dbReference>
<dbReference type="Pfam" id="PF00419">
    <property type="entry name" value="Fimbrial"/>
    <property type="match status" value="1"/>
</dbReference>
<feature type="domain" description="Fimbrial-type adhesion" evidence="6">
    <location>
        <begin position="29"/>
        <end position="189"/>
    </location>
</feature>
<sequence>MKRNTLLVAIACALGTIAATPAFASNGNINFEGEVTTTTCLINGQNPNLGDVDVDVDLKQVEVSSLNFAGAVANATPFKITLGGNGDPDCTNGKMAKVHFEPNSPAIDSNTGWLKNIDASATPASNVEIQILNADDNQVIDLRDDSSVPSKMIVDNTAVYNYFGQYVAVNGPATAGKVASTVKYTIVYQ</sequence>